<evidence type="ECO:0000256" key="1">
    <source>
        <dbReference type="SAM" id="MobiDB-lite"/>
    </source>
</evidence>
<sequence>MRVVRGARPASPFTTLPYVGQGGKLGSMIKTTVYLPDELEVRLDAESSATGVSKAELIRRGIAMLLDSAERPKRSRELPVFDSGRSRTPDEMDDAVYEHIKERAARR</sequence>
<dbReference type="Proteomes" id="UP000003986">
    <property type="component" value="Unassembled WGS sequence"/>
</dbReference>
<evidence type="ECO:0000259" key="2">
    <source>
        <dbReference type="Pfam" id="PF12651"/>
    </source>
</evidence>
<reference evidence="4" key="1">
    <citation type="submission" date="2008-10" db="EMBL/GenBank/DDBJ databases">
        <authorList>
            <person name="Molnar K."/>
        </authorList>
    </citation>
    <scope>NUCLEOTIDE SEQUENCE [LARGE SCALE GENOMIC DNA]</scope>
    <source>
        <strain evidence="4">NRRL 15998</strain>
    </source>
</reference>
<dbReference type="AlphaFoldDB" id="D6ACQ4"/>
<accession>D6ACQ4</accession>
<evidence type="ECO:0000313" key="4">
    <source>
        <dbReference type="Proteomes" id="UP000003986"/>
    </source>
</evidence>
<evidence type="ECO:0000313" key="3">
    <source>
        <dbReference type="EMBL" id="EFE76650.2"/>
    </source>
</evidence>
<name>D6ACQ4_STRFL</name>
<gene>
    <name evidence="3" type="ORF">SSGG_04017</name>
</gene>
<dbReference type="EMBL" id="DS999644">
    <property type="protein sequence ID" value="EFE76650.2"/>
    <property type="molecule type" value="Genomic_DNA"/>
</dbReference>
<dbReference type="Pfam" id="PF12651">
    <property type="entry name" value="RHH_3"/>
    <property type="match status" value="1"/>
</dbReference>
<protein>
    <submittedName>
        <fullName evidence="3">Predicted protein</fullName>
    </submittedName>
</protein>
<feature type="domain" description="Predicted DNA-binding protein ribbon-helix-helix" evidence="2">
    <location>
        <begin position="31"/>
        <end position="66"/>
    </location>
</feature>
<feature type="region of interest" description="Disordered" evidence="1">
    <location>
        <begin position="72"/>
        <end position="93"/>
    </location>
</feature>
<organism evidence="3 4">
    <name type="scientific">Streptomyces filamentosus NRRL 15998</name>
    <dbReference type="NCBI Taxonomy" id="457431"/>
    <lineage>
        <taxon>Bacteria</taxon>
        <taxon>Bacillati</taxon>
        <taxon>Actinomycetota</taxon>
        <taxon>Actinomycetes</taxon>
        <taxon>Kitasatosporales</taxon>
        <taxon>Streptomycetaceae</taxon>
        <taxon>Streptomyces</taxon>
    </lineage>
</organism>
<dbReference type="CDD" id="cd21631">
    <property type="entry name" value="RHH_CopG_NikR-like"/>
    <property type="match status" value="1"/>
</dbReference>
<dbReference type="InterPro" id="IPR038733">
    <property type="entry name" value="Predicted_DNA_bind_prot_RHH"/>
</dbReference>
<reference evidence="4" key="2">
    <citation type="submission" date="2008-12" db="EMBL/GenBank/DDBJ databases">
        <title>Annotation of Streptomyces roseosporus strain NRRL 15998.</title>
        <authorList>
            <consortium name="The Broad Institute Genome Sequencing Platform"/>
            <consortium name="Broad Institute Microbial Sequencing Center"/>
            <person name="Fischbach M."/>
            <person name="Ward D."/>
            <person name="Young S."/>
            <person name="Kodira C.D."/>
            <person name="Zeng Q."/>
            <person name="Koehrsen M."/>
            <person name="Godfrey P."/>
            <person name="Alvarado L."/>
            <person name="Berlin A.M."/>
            <person name="Borenstein D."/>
            <person name="Chen Z."/>
            <person name="Engels R."/>
            <person name="Freedman E."/>
            <person name="Gellesch M."/>
            <person name="Goldberg J."/>
            <person name="Griggs A."/>
            <person name="Gujja S."/>
            <person name="Heiman D.I."/>
            <person name="Hepburn T.A."/>
            <person name="Howarth C."/>
            <person name="Jen D."/>
            <person name="Larson L."/>
            <person name="Lewis B."/>
            <person name="Mehta T."/>
            <person name="Park D."/>
            <person name="Pearson M."/>
            <person name="Roberts A."/>
            <person name="Saif S."/>
            <person name="Shea T.D."/>
            <person name="Shenoy N."/>
            <person name="Sisk P."/>
            <person name="Stolte C."/>
            <person name="Sykes S.N."/>
            <person name="Walk T."/>
            <person name="White J."/>
            <person name="Yandava C."/>
            <person name="Straight P."/>
            <person name="Clardy J."/>
            <person name="Hung D."/>
            <person name="Kolter R."/>
            <person name="Mekalanos J."/>
            <person name="Walker S."/>
            <person name="Walsh C.T."/>
            <person name="Wieland B.L.C."/>
            <person name="Ilzarbe M."/>
            <person name="Galagan J."/>
            <person name="Nusbaum C."/>
            <person name="Birren B."/>
        </authorList>
    </citation>
    <scope>NUCLEOTIDE SEQUENCE [LARGE SCALE GENOMIC DNA]</scope>
    <source>
        <strain evidence="4">NRRL 15998</strain>
    </source>
</reference>
<proteinExistence type="predicted"/>